<organism evidence="3 4">
    <name type="scientific">Candidatus Fimenecus excrementigallinarum</name>
    <dbReference type="NCBI Taxonomy" id="2840816"/>
    <lineage>
        <taxon>Bacteria</taxon>
        <taxon>Bacillati</taxon>
        <taxon>Bacillota</taxon>
        <taxon>Clostridia</taxon>
        <taxon>Candidatus Fimenecus</taxon>
    </lineage>
</organism>
<feature type="transmembrane region" description="Helical" evidence="1">
    <location>
        <begin position="296"/>
        <end position="322"/>
    </location>
</feature>
<dbReference type="Pfam" id="PF14446">
    <property type="entry name" value="Prok-RING_1"/>
    <property type="match status" value="1"/>
</dbReference>
<dbReference type="InterPro" id="IPR024399">
    <property type="entry name" value="DUF2628"/>
</dbReference>
<feature type="transmembrane region" description="Helical" evidence="1">
    <location>
        <begin position="242"/>
        <end position="265"/>
    </location>
</feature>
<dbReference type="InterPro" id="IPR059113">
    <property type="entry name" value="Znf_ribbon"/>
</dbReference>
<name>A0A9D1IEY2_9FIRM</name>
<keyword evidence="1" id="KW-1133">Transmembrane helix</keyword>
<accession>A0A9D1IEY2</accession>
<reference evidence="3" key="2">
    <citation type="journal article" date="2021" name="PeerJ">
        <title>Extensive microbial diversity within the chicken gut microbiome revealed by metagenomics and culture.</title>
        <authorList>
            <person name="Gilroy R."/>
            <person name="Ravi A."/>
            <person name="Getino M."/>
            <person name="Pursley I."/>
            <person name="Horton D.L."/>
            <person name="Alikhan N.F."/>
            <person name="Baker D."/>
            <person name="Gharbi K."/>
            <person name="Hall N."/>
            <person name="Watson M."/>
            <person name="Adriaenssens E.M."/>
            <person name="Foster-Nyarko E."/>
            <person name="Jarju S."/>
            <person name="Secka A."/>
            <person name="Antonio M."/>
            <person name="Oren A."/>
            <person name="Chaudhuri R.R."/>
            <person name="La Ragione R."/>
            <person name="Hildebrand F."/>
            <person name="Pallen M.J."/>
        </authorList>
    </citation>
    <scope>NUCLEOTIDE SEQUENCE</scope>
    <source>
        <strain evidence="3">ChiGjej1B1-19959</strain>
    </source>
</reference>
<protein>
    <submittedName>
        <fullName evidence="3">DUF2628 domain-containing protein</fullName>
    </submittedName>
</protein>
<dbReference type="InterPro" id="IPR039522">
    <property type="entry name" value="RING_finger_1_prok"/>
</dbReference>
<sequence length="323" mass="34931">MQYIGSHCPVCGEAFAARDDVVFCPVCGTPHHRACYESRGRCANEARHAEGYVWAPDAPAPPAEKIPAPACSDAQTVVCPRCGTPNAPEEPVCTSCGERLYHSGEPNAAGAFGQQPPAGPAVQIQPGEPLCGGTVAEAAAFVRYAAQRYIPKFYKREKAGKKASFNWAAFFFTPYWFFYRKLYLAGGIFLVLQVLLSLCTATPHFQGLFAALYDAQLQFLEGGLSEAAYLAAVKSLYAAPEFLLFLFGSLALHLAAAFSADALYYRRVTRELAAIRTQSDGPEATRLLFLRRGGTSALFCAASMVIFYVLEQVAGVAFFSLLS</sequence>
<feature type="domain" description="Putative zinc-ribbon" evidence="2">
    <location>
        <begin position="75"/>
        <end position="100"/>
    </location>
</feature>
<evidence type="ECO:0000256" key="1">
    <source>
        <dbReference type="SAM" id="Phobius"/>
    </source>
</evidence>
<evidence type="ECO:0000313" key="3">
    <source>
        <dbReference type="EMBL" id="HIU35416.1"/>
    </source>
</evidence>
<dbReference type="AlphaFoldDB" id="A0A9D1IEY2"/>
<gene>
    <name evidence="3" type="ORF">IAC53_02250</name>
</gene>
<keyword evidence="1" id="KW-0812">Transmembrane</keyword>
<dbReference type="Proteomes" id="UP000824071">
    <property type="component" value="Unassembled WGS sequence"/>
</dbReference>
<dbReference type="EMBL" id="DVMW01000019">
    <property type="protein sequence ID" value="HIU35416.1"/>
    <property type="molecule type" value="Genomic_DNA"/>
</dbReference>
<dbReference type="Pfam" id="PF13248">
    <property type="entry name" value="Zn_ribbon_3"/>
    <property type="match status" value="1"/>
</dbReference>
<keyword evidence="1" id="KW-0472">Membrane</keyword>
<reference evidence="3" key="1">
    <citation type="submission" date="2020-10" db="EMBL/GenBank/DDBJ databases">
        <authorList>
            <person name="Gilroy R."/>
        </authorList>
    </citation>
    <scope>NUCLEOTIDE SEQUENCE</scope>
    <source>
        <strain evidence="3">ChiGjej1B1-19959</strain>
    </source>
</reference>
<evidence type="ECO:0000313" key="4">
    <source>
        <dbReference type="Proteomes" id="UP000824071"/>
    </source>
</evidence>
<feature type="transmembrane region" description="Helical" evidence="1">
    <location>
        <begin position="182"/>
        <end position="205"/>
    </location>
</feature>
<proteinExistence type="predicted"/>
<evidence type="ECO:0000259" key="2">
    <source>
        <dbReference type="Pfam" id="PF13248"/>
    </source>
</evidence>
<comment type="caution">
    <text evidence="3">The sequence shown here is derived from an EMBL/GenBank/DDBJ whole genome shotgun (WGS) entry which is preliminary data.</text>
</comment>
<dbReference type="Pfam" id="PF10947">
    <property type="entry name" value="DUF2628"/>
    <property type="match status" value="1"/>
</dbReference>